<sequence>MLDSNLPLSGAPNKPRCTRKRRDKKYRKDKSPTMFSLAEGCGCVSFRGGRRARSLGDDSSSCRSSEIEQEVPKKLGRKVLNGECTIKALAPFLKFWRRDDVSMTKAERRTELNFI</sequence>
<organism evidence="2 3">
    <name type="scientific">Chilo suppressalis</name>
    <name type="common">Asiatic rice borer moth</name>
    <dbReference type="NCBI Taxonomy" id="168631"/>
    <lineage>
        <taxon>Eukaryota</taxon>
        <taxon>Metazoa</taxon>
        <taxon>Ecdysozoa</taxon>
        <taxon>Arthropoda</taxon>
        <taxon>Hexapoda</taxon>
        <taxon>Insecta</taxon>
        <taxon>Pterygota</taxon>
        <taxon>Neoptera</taxon>
        <taxon>Endopterygota</taxon>
        <taxon>Lepidoptera</taxon>
        <taxon>Glossata</taxon>
        <taxon>Ditrysia</taxon>
        <taxon>Pyraloidea</taxon>
        <taxon>Crambidae</taxon>
        <taxon>Crambinae</taxon>
        <taxon>Chilo</taxon>
    </lineage>
</organism>
<reference evidence="2" key="1">
    <citation type="submission" date="2021-12" db="EMBL/GenBank/DDBJ databases">
        <authorList>
            <person name="King R."/>
        </authorList>
    </citation>
    <scope>NUCLEOTIDE SEQUENCE</scope>
</reference>
<evidence type="ECO:0000256" key="1">
    <source>
        <dbReference type="SAM" id="MobiDB-lite"/>
    </source>
</evidence>
<feature type="region of interest" description="Disordered" evidence="1">
    <location>
        <begin position="1"/>
        <end position="31"/>
    </location>
</feature>
<gene>
    <name evidence="2" type="ORF">CHILSU_LOCUS503</name>
</gene>
<evidence type="ECO:0000313" key="2">
    <source>
        <dbReference type="EMBL" id="CAH0397433.1"/>
    </source>
</evidence>
<dbReference type="Proteomes" id="UP001153292">
    <property type="component" value="Chromosome 1"/>
</dbReference>
<feature type="compositionally biased region" description="Basic residues" evidence="1">
    <location>
        <begin position="16"/>
        <end position="28"/>
    </location>
</feature>
<dbReference type="EMBL" id="OU963894">
    <property type="protein sequence ID" value="CAH0397433.1"/>
    <property type="molecule type" value="Genomic_DNA"/>
</dbReference>
<proteinExistence type="predicted"/>
<name>A0ABN8AWD5_CHISP</name>
<keyword evidence="3" id="KW-1185">Reference proteome</keyword>
<accession>A0ABN8AWD5</accession>
<evidence type="ECO:0000313" key="3">
    <source>
        <dbReference type="Proteomes" id="UP001153292"/>
    </source>
</evidence>
<protein>
    <submittedName>
        <fullName evidence="2">Uncharacterized protein</fullName>
    </submittedName>
</protein>